<evidence type="ECO:0000256" key="2">
    <source>
        <dbReference type="SAM" id="MobiDB-lite"/>
    </source>
</evidence>
<feature type="coiled-coil region" evidence="1">
    <location>
        <begin position="462"/>
        <end position="498"/>
    </location>
</feature>
<reference evidence="3" key="1">
    <citation type="submission" date="2021-02" db="EMBL/GenBank/DDBJ databases">
        <authorList>
            <person name="Dougan E. K."/>
            <person name="Rhodes N."/>
            <person name="Thang M."/>
            <person name="Chan C."/>
        </authorList>
    </citation>
    <scope>NUCLEOTIDE SEQUENCE</scope>
</reference>
<accession>A0A812I823</accession>
<keyword evidence="4" id="KW-1185">Reference proteome</keyword>
<evidence type="ECO:0000256" key="1">
    <source>
        <dbReference type="SAM" id="Coils"/>
    </source>
</evidence>
<organism evidence="3 4">
    <name type="scientific">Symbiodinium natans</name>
    <dbReference type="NCBI Taxonomy" id="878477"/>
    <lineage>
        <taxon>Eukaryota</taxon>
        <taxon>Sar</taxon>
        <taxon>Alveolata</taxon>
        <taxon>Dinophyceae</taxon>
        <taxon>Suessiales</taxon>
        <taxon>Symbiodiniaceae</taxon>
        <taxon>Symbiodinium</taxon>
    </lineage>
</organism>
<feature type="region of interest" description="Disordered" evidence="2">
    <location>
        <begin position="419"/>
        <end position="439"/>
    </location>
</feature>
<dbReference type="Proteomes" id="UP000604046">
    <property type="component" value="Unassembled WGS sequence"/>
</dbReference>
<feature type="compositionally biased region" description="Low complexity" evidence="2">
    <location>
        <begin position="422"/>
        <end position="436"/>
    </location>
</feature>
<gene>
    <name evidence="3" type="ORF">SNAT2548_LOCUS2844</name>
</gene>
<proteinExistence type="predicted"/>
<keyword evidence="1" id="KW-0175">Coiled coil</keyword>
<evidence type="ECO:0000313" key="4">
    <source>
        <dbReference type="Proteomes" id="UP000604046"/>
    </source>
</evidence>
<feature type="coiled-coil region" evidence="1">
    <location>
        <begin position="273"/>
        <end position="408"/>
    </location>
</feature>
<name>A0A812I823_9DINO</name>
<dbReference type="EMBL" id="CAJNDS010000170">
    <property type="protein sequence ID" value="CAE6973630.1"/>
    <property type="molecule type" value="Genomic_DNA"/>
</dbReference>
<dbReference type="Gene3D" id="1.10.287.1490">
    <property type="match status" value="1"/>
</dbReference>
<comment type="caution">
    <text evidence="3">The sequence shown here is derived from an EMBL/GenBank/DDBJ whole genome shotgun (WGS) entry which is preliminary data.</text>
</comment>
<protein>
    <submittedName>
        <fullName evidence="3">Uncharacterized protein</fullName>
    </submittedName>
</protein>
<evidence type="ECO:0000313" key="3">
    <source>
        <dbReference type="EMBL" id="CAE6973630.1"/>
    </source>
</evidence>
<sequence length="571" mass="62920">MGILGLQFAGAMSPAIHHGLLSSPPSRVDTLASRVGDVLHAFSAALAPMHSCYSWWYFFWSGGPLVCFSSGPLVPWSAGPPVPWSAGSLFPWSAGPLTCILLPALQPKDATSKGDVANSQGENERMIILFASGGGGCAQSQDFAFWCANPGQGHGNPMSKELGTVQTDWQVLMPMIRISRKRKDERSVEASSLAVVIFRISNHDSSKSQIVCDSLVDLVLALQFTSTPGQDLRKELAVLTNLLQQDLGALRLGAFNKLHNKWSCDLRANEDFIKYLHQEKDRMQDKLEGLEAERKGVIAQWQELVGENEELRKELRSKNRQLEGENNDLKEALAKLQQRLEELNSFEQFADGELVNAKSKVAQMSDELSTAQHEVAELQKQNASLQKQVEVQRKLREDEQRLSEEKNRRWARECSGVGAGTGEEAAQSPAASPEGAVTSSENRLRIAMIDSSSSSTHLKDAISAVESLLGEARRELKNKQLRERRAAFEQLHAALEANDEEDLAQAAAVSGHMGCQHQTFEVTEVSQAIESARMAEVDAEDVGKAEAMWVLCNVLVLFMQTSIDQHAMLRY</sequence>
<dbReference type="AlphaFoldDB" id="A0A812I823"/>